<keyword evidence="2" id="KW-1185">Reference proteome</keyword>
<dbReference type="InterPro" id="IPR025345">
    <property type="entry name" value="DUF4249"/>
</dbReference>
<sequence length="353" mass="36851">MRATSCAGSPRLGAEAGGVALLFALFAVAGCDFTPALDIETPPYEAGLVVRSVLVADSVALVRVGESWDPYEGRDLRNYQYGSSQQASGDAVVTLFRDGQFVERLALRPDSCEAYGLPPDPETGFAPTFPCGPYAGTVPIEAGATYTIRAEAEGLPPAEGTVTVPRRPTLAVVEEPTAPNADRRLRVTIGDPGGPGDLYGLSLLRSTVSTRSTTCVNGVCTDSTYVIRRDSRALTSFDTSDPVVLAAAREVANSGISIATFPDETFDGRSKSFVITPSSNYAQEDTDGALVVQLAALSGDVYDIYQIVSFSGGGDNPFAEPINLPSNVEGGYGLVGALALAEVALPPRAAGRE</sequence>
<dbReference type="EMBL" id="MQWD01000001">
    <property type="protein sequence ID" value="PAP75239.1"/>
    <property type="molecule type" value="Genomic_DNA"/>
</dbReference>
<accession>A0A271IXI1</accession>
<dbReference type="AlphaFoldDB" id="A0A271IXI1"/>
<protein>
    <recommendedName>
        <fullName evidence="3">DUF4249 domain-containing protein</fullName>
    </recommendedName>
</protein>
<gene>
    <name evidence="1" type="ORF">BSZ37_01675</name>
</gene>
<reference evidence="1 2" key="1">
    <citation type="submission" date="2016-11" db="EMBL/GenBank/DDBJ databases">
        <title>Study of marine rhodopsin-containing bacteria.</title>
        <authorList>
            <person name="Yoshizawa S."/>
            <person name="Kumagai Y."/>
            <person name="Kogure K."/>
        </authorList>
    </citation>
    <scope>NUCLEOTIDE SEQUENCE [LARGE SCALE GENOMIC DNA]</scope>
    <source>
        <strain evidence="1 2">SAORIC-28</strain>
    </source>
</reference>
<organism evidence="1 2">
    <name type="scientific">Rubrivirga marina</name>
    <dbReference type="NCBI Taxonomy" id="1196024"/>
    <lineage>
        <taxon>Bacteria</taxon>
        <taxon>Pseudomonadati</taxon>
        <taxon>Rhodothermota</taxon>
        <taxon>Rhodothermia</taxon>
        <taxon>Rhodothermales</taxon>
        <taxon>Rubricoccaceae</taxon>
        <taxon>Rubrivirga</taxon>
    </lineage>
</organism>
<name>A0A271IXI1_9BACT</name>
<dbReference type="Proteomes" id="UP000216339">
    <property type="component" value="Unassembled WGS sequence"/>
</dbReference>
<dbReference type="RefSeq" id="WP_179299421.1">
    <property type="nucleotide sequence ID" value="NZ_MQWD01000001.1"/>
</dbReference>
<dbReference type="PROSITE" id="PS51257">
    <property type="entry name" value="PROKAR_LIPOPROTEIN"/>
    <property type="match status" value="1"/>
</dbReference>
<evidence type="ECO:0008006" key="3">
    <source>
        <dbReference type="Google" id="ProtNLM"/>
    </source>
</evidence>
<evidence type="ECO:0000313" key="2">
    <source>
        <dbReference type="Proteomes" id="UP000216339"/>
    </source>
</evidence>
<dbReference type="Pfam" id="PF14054">
    <property type="entry name" value="DUF4249"/>
    <property type="match status" value="1"/>
</dbReference>
<evidence type="ECO:0000313" key="1">
    <source>
        <dbReference type="EMBL" id="PAP75239.1"/>
    </source>
</evidence>
<comment type="caution">
    <text evidence="1">The sequence shown here is derived from an EMBL/GenBank/DDBJ whole genome shotgun (WGS) entry which is preliminary data.</text>
</comment>
<proteinExistence type="predicted"/>